<gene>
    <name evidence="1" type="ORF">NCTC11296_03106</name>
</gene>
<dbReference type="EMBL" id="UGHK01000003">
    <property type="protein sequence ID" value="STO91974.1"/>
    <property type="molecule type" value="Genomic_DNA"/>
</dbReference>
<organism evidence="1 2">
    <name type="scientific">Avibacterium paragallinarum</name>
    <name type="common">Haemophilus gallinarum</name>
    <dbReference type="NCBI Taxonomy" id="728"/>
    <lineage>
        <taxon>Bacteria</taxon>
        <taxon>Pseudomonadati</taxon>
        <taxon>Pseudomonadota</taxon>
        <taxon>Gammaproteobacteria</taxon>
        <taxon>Pasteurellales</taxon>
        <taxon>Pasteurellaceae</taxon>
        <taxon>Avibacterium</taxon>
    </lineage>
</organism>
<name>A0A377IUN0_AVIPA</name>
<protein>
    <submittedName>
        <fullName evidence="1">Uncharacterized protein</fullName>
    </submittedName>
</protein>
<proteinExistence type="predicted"/>
<reference evidence="1 2" key="1">
    <citation type="submission" date="2018-06" db="EMBL/GenBank/DDBJ databases">
        <authorList>
            <consortium name="Pathogen Informatics"/>
            <person name="Doyle S."/>
        </authorList>
    </citation>
    <scope>NUCLEOTIDE SEQUENCE [LARGE SCALE GENOMIC DNA]</scope>
    <source>
        <strain evidence="1 2">NCTC11296</strain>
    </source>
</reference>
<evidence type="ECO:0000313" key="2">
    <source>
        <dbReference type="Proteomes" id="UP000254465"/>
    </source>
</evidence>
<dbReference type="RefSeq" id="WP_017807449.1">
    <property type="nucleotide sequence ID" value="NZ_PQVK01000009.1"/>
</dbReference>
<dbReference type="AlphaFoldDB" id="A0A377IUN0"/>
<evidence type="ECO:0000313" key="1">
    <source>
        <dbReference type="EMBL" id="STO91974.1"/>
    </source>
</evidence>
<accession>A0A377IUN0</accession>
<dbReference type="Proteomes" id="UP000254465">
    <property type="component" value="Unassembled WGS sequence"/>
</dbReference>
<sequence>MDMDKLIKSKARVKDFGEVFTSEKLVAKMLNLLQPGLLQGQLTTKYPIHSLGKVVADRRGAGDLVG</sequence>